<evidence type="ECO:0000313" key="6">
    <source>
        <dbReference type="EMBL" id="NYI67586.1"/>
    </source>
</evidence>
<evidence type="ECO:0000256" key="4">
    <source>
        <dbReference type="PROSITE-ProRule" id="PRU00335"/>
    </source>
</evidence>
<organism evidence="6 7">
    <name type="scientific">Spelaeicoccus albus</name>
    <dbReference type="NCBI Taxonomy" id="1280376"/>
    <lineage>
        <taxon>Bacteria</taxon>
        <taxon>Bacillati</taxon>
        <taxon>Actinomycetota</taxon>
        <taxon>Actinomycetes</taxon>
        <taxon>Micrococcales</taxon>
        <taxon>Brevibacteriaceae</taxon>
        <taxon>Spelaeicoccus</taxon>
    </lineage>
</organism>
<evidence type="ECO:0000256" key="3">
    <source>
        <dbReference type="ARBA" id="ARBA00023163"/>
    </source>
</evidence>
<feature type="DNA-binding region" description="H-T-H motif" evidence="4">
    <location>
        <begin position="29"/>
        <end position="48"/>
    </location>
</feature>
<name>A0A7Z0D2C3_9MICO</name>
<dbReference type="InterPro" id="IPR009057">
    <property type="entry name" value="Homeodomain-like_sf"/>
</dbReference>
<dbReference type="PANTHER" id="PTHR30055:SF234">
    <property type="entry name" value="HTH-TYPE TRANSCRIPTIONAL REGULATOR BETI"/>
    <property type="match status" value="1"/>
</dbReference>
<dbReference type="SUPFAM" id="SSF46689">
    <property type="entry name" value="Homeodomain-like"/>
    <property type="match status" value="1"/>
</dbReference>
<dbReference type="PROSITE" id="PS50977">
    <property type="entry name" value="HTH_TETR_2"/>
    <property type="match status" value="1"/>
</dbReference>
<protein>
    <submittedName>
        <fullName evidence="6">AcrR family transcriptional regulator</fullName>
    </submittedName>
</protein>
<dbReference type="EMBL" id="JACBZP010000001">
    <property type="protein sequence ID" value="NYI67586.1"/>
    <property type="molecule type" value="Genomic_DNA"/>
</dbReference>
<feature type="domain" description="HTH tetR-type" evidence="5">
    <location>
        <begin position="6"/>
        <end position="66"/>
    </location>
</feature>
<proteinExistence type="predicted"/>
<comment type="caution">
    <text evidence="6">The sequence shown here is derived from an EMBL/GenBank/DDBJ whole genome shotgun (WGS) entry which is preliminary data.</text>
</comment>
<dbReference type="Gene3D" id="1.10.357.10">
    <property type="entry name" value="Tetracycline Repressor, domain 2"/>
    <property type="match status" value="1"/>
</dbReference>
<evidence type="ECO:0000313" key="7">
    <source>
        <dbReference type="Proteomes" id="UP000539111"/>
    </source>
</evidence>
<dbReference type="Proteomes" id="UP000539111">
    <property type="component" value="Unassembled WGS sequence"/>
</dbReference>
<dbReference type="GO" id="GO:0000976">
    <property type="term" value="F:transcription cis-regulatory region binding"/>
    <property type="evidence" value="ECO:0007669"/>
    <property type="project" value="TreeGrafter"/>
</dbReference>
<dbReference type="Pfam" id="PF00440">
    <property type="entry name" value="TetR_N"/>
    <property type="match status" value="1"/>
</dbReference>
<dbReference type="InterPro" id="IPR050109">
    <property type="entry name" value="HTH-type_TetR-like_transc_reg"/>
</dbReference>
<keyword evidence="7" id="KW-1185">Reference proteome</keyword>
<dbReference type="InterPro" id="IPR023772">
    <property type="entry name" value="DNA-bd_HTH_TetR-type_CS"/>
</dbReference>
<dbReference type="GO" id="GO:0003700">
    <property type="term" value="F:DNA-binding transcription factor activity"/>
    <property type="evidence" value="ECO:0007669"/>
    <property type="project" value="TreeGrafter"/>
</dbReference>
<keyword evidence="2 4" id="KW-0238">DNA-binding</keyword>
<evidence type="ECO:0000259" key="5">
    <source>
        <dbReference type="PROSITE" id="PS50977"/>
    </source>
</evidence>
<dbReference type="AlphaFoldDB" id="A0A7Z0D2C3"/>
<dbReference type="PANTHER" id="PTHR30055">
    <property type="entry name" value="HTH-TYPE TRANSCRIPTIONAL REGULATOR RUTR"/>
    <property type="match status" value="1"/>
</dbReference>
<dbReference type="RefSeq" id="WP_179427647.1">
    <property type="nucleotide sequence ID" value="NZ_JACBZP010000001.1"/>
</dbReference>
<evidence type="ECO:0000256" key="2">
    <source>
        <dbReference type="ARBA" id="ARBA00023125"/>
    </source>
</evidence>
<evidence type="ECO:0000256" key="1">
    <source>
        <dbReference type="ARBA" id="ARBA00023015"/>
    </source>
</evidence>
<reference evidence="6 7" key="1">
    <citation type="submission" date="2020-07" db="EMBL/GenBank/DDBJ databases">
        <title>Sequencing the genomes of 1000 actinobacteria strains.</title>
        <authorList>
            <person name="Klenk H.-P."/>
        </authorList>
    </citation>
    <scope>NUCLEOTIDE SEQUENCE [LARGE SCALE GENOMIC DNA]</scope>
    <source>
        <strain evidence="6 7">DSM 26341</strain>
    </source>
</reference>
<accession>A0A7Z0D2C3</accession>
<sequence>MPRKGNSTPAEIMDVAMTLFVERGYDKTSLREIAEACGLTKAALYYYFRTKDMIVRAALDAYTESIVDLLDWLDATDPGPKRDVEFVDRLLAIFDGQGSLALRFTQSNPTVLAREDFSHRNVDHIRELVTRIAGPDPDPDAVLRATMAVGSLVLSAMPETPIGPIGDADSRRKAARALALEILTPLSARRAGC</sequence>
<dbReference type="PROSITE" id="PS01081">
    <property type="entry name" value="HTH_TETR_1"/>
    <property type="match status" value="1"/>
</dbReference>
<dbReference type="PRINTS" id="PR00455">
    <property type="entry name" value="HTHTETR"/>
</dbReference>
<dbReference type="InterPro" id="IPR001647">
    <property type="entry name" value="HTH_TetR"/>
</dbReference>
<gene>
    <name evidence="6" type="ORF">BJY26_001892</name>
</gene>
<keyword evidence="3" id="KW-0804">Transcription</keyword>
<keyword evidence="1" id="KW-0805">Transcription regulation</keyword>